<dbReference type="STRING" id="1673428.CPM_1093"/>
<dbReference type="Pfam" id="PF06348">
    <property type="entry name" value="DUF1059"/>
    <property type="match status" value="1"/>
</dbReference>
<protein>
    <submittedName>
        <fullName evidence="1">Predicted small metal-binding protein</fullName>
    </submittedName>
</protein>
<reference evidence="1 4" key="1">
    <citation type="submission" date="2016-04" db="EMBL/GenBank/DDBJ databases">
        <authorList>
            <person name="Evans L.H."/>
            <person name="Alamgir A."/>
            <person name="Owens N."/>
            <person name="Weber N.D."/>
            <person name="Virtaneva K."/>
            <person name="Barbian K."/>
            <person name="Babar A."/>
            <person name="Rosenke K."/>
        </authorList>
    </citation>
    <scope>NUCLEOTIDE SEQUENCE [LARGE SCALE GENOMIC DNA]</scope>
    <source>
        <strain evidence="1">S5</strain>
        <strain evidence="4">S5(T) (JCM 30642 \VKM B-2941)</strain>
    </source>
</reference>
<evidence type="ECO:0000313" key="3">
    <source>
        <dbReference type="Proteomes" id="UP000187822"/>
    </source>
</evidence>
<dbReference type="GeneID" id="41588349"/>
<dbReference type="KEGG" id="cdiv:CPM_1093"/>
<keyword evidence="3" id="KW-1185">Reference proteome</keyword>
<dbReference type="EMBL" id="LT719092">
    <property type="protein sequence ID" value="SJK84906.1"/>
    <property type="molecule type" value="Genomic_DNA"/>
</dbReference>
<evidence type="ECO:0000313" key="4">
    <source>
        <dbReference type="Proteomes" id="UP000195607"/>
    </source>
</evidence>
<organism evidence="1 4">
    <name type="scientific">Cuniculiplasma divulgatum</name>
    <dbReference type="NCBI Taxonomy" id="1673428"/>
    <lineage>
        <taxon>Archaea</taxon>
        <taxon>Methanobacteriati</taxon>
        <taxon>Thermoplasmatota</taxon>
        <taxon>Thermoplasmata</taxon>
        <taxon>Thermoplasmatales</taxon>
        <taxon>Cuniculiplasmataceae</taxon>
        <taxon>Cuniculiplasma</taxon>
    </lineage>
</organism>
<reference evidence="3" key="2">
    <citation type="submission" date="2016-06" db="EMBL/GenBank/DDBJ databases">
        <authorList>
            <person name="Toshchakov V.S."/>
        </authorList>
    </citation>
    <scope>NUCLEOTIDE SEQUENCE [LARGE SCALE GENOMIC DNA]</scope>
    <source>
        <strain>PM4 (JCM 30641</strain>
        <strain evidence="3">\VKM B-2940)</strain>
    </source>
</reference>
<dbReference type="EMBL" id="LT671858">
    <property type="protein sequence ID" value="SIM63359.1"/>
    <property type="molecule type" value="Genomic_DNA"/>
</dbReference>
<evidence type="ECO:0000313" key="2">
    <source>
        <dbReference type="EMBL" id="SJK84906.1"/>
    </source>
</evidence>
<sequence>MSRFYYACKDVGFDCSYHIDEPTHKDLWNKIRIHNRYAHNQFDITPEWEEKINKAIQEK</sequence>
<dbReference type="InterPro" id="IPR009409">
    <property type="entry name" value="DUF1059"/>
</dbReference>
<dbReference type="Proteomes" id="UP000195607">
    <property type="component" value="Chromosome I"/>
</dbReference>
<dbReference type="RefSeq" id="WP_021790023.1">
    <property type="nucleotide sequence ID" value="NZ_LT671858.1"/>
</dbReference>
<dbReference type="Proteomes" id="UP000187822">
    <property type="component" value="Chromosome I"/>
</dbReference>
<evidence type="ECO:0000313" key="1">
    <source>
        <dbReference type="EMBL" id="SIM63359.1"/>
    </source>
</evidence>
<dbReference type="OrthoDB" id="9023at2157"/>
<gene>
    <name evidence="2" type="ORF">CPM_1093</name>
    <name evidence="1" type="ORF">CSP5_1089</name>
</gene>
<accession>A0A1N5USU2</accession>
<dbReference type="AlphaFoldDB" id="A0A1N5USU2"/>
<reference evidence="2" key="3">
    <citation type="submission" date="2016-06" db="EMBL/GenBank/DDBJ databases">
        <authorList>
            <person name="Olsen C.W."/>
            <person name="Carey S."/>
            <person name="Hinshaw L."/>
            <person name="Karasin A.I."/>
        </authorList>
    </citation>
    <scope>NUCLEOTIDE SEQUENCE [LARGE SCALE GENOMIC DNA]</scope>
    <source>
        <strain evidence="2">PM4</strain>
    </source>
</reference>
<name>A0A1N5USU2_9ARCH</name>
<proteinExistence type="predicted"/>